<sequence>MQAIKHAFCAIVKALRATAQGNEIFADHAIYSLSVLVRINNPQKKAQKHVTIGPIMPTQGEEHGY</sequence>
<reference evidence="2" key="1">
    <citation type="submission" date="2016-08" db="EMBL/GenBank/DDBJ databases">
        <authorList>
            <person name="Varghese N."/>
            <person name="Submissions Spin"/>
        </authorList>
    </citation>
    <scope>NUCLEOTIDE SEQUENCE [LARGE SCALE GENOMIC DNA]</scope>
    <source>
        <strain evidence="2">REICA_082</strain>
    </source>
</reference>
<proteinExistence type="predicted"/>
<name>A0A1C4CSF8_9ENTR</name>
<gene>
    <name evidence="1" type="ORF">GA0061071_108218</name>
</gene>
<accession>A0A1C4CSF8</accession>
<dbReference type="Proteomes" id="UP000198975">
    <property type="component" value="Unassembled WGS sequence"/>
</dbReference>
<evidence type="ECO:0000313" key="2">
    <source>
        <dbReference type="Proteomes" id="UP000198975"/>
    </source>
</evidence>
<keyword evidence="2" id="KW-1185">Reference proteome</keyword>
<protein>
    <submittedName>
        <fullName evidence="1">Uncharacterized protein</fullName>
    </submittedName>
</protein>
<dbReference type="AlphaFoldDB" id="A0A1C4CSF8"/>
<evidence type="ECO:0000313" key="1">
    <source>
        <dbReference type="EMBL" id="SCC22010.1"/>
    </source>
</evidence>
<organism evidence="1 2">
    <name type="scientific">Kosakonia oryzendophytica</name>
    <dbReference type="NCBI Taxonomy" id="1005665"/>
    <lineage>
        <taxon>Bacteria</taxon>
        <taxon>Pseudomonadati</taxon>
        <taxon>Pseudomonadota</taxon>
        <taxon>Gammaproteobacteria</taxon>
        <taxon>Enterobacterales</taxon>
        <taxon>Enterobacteriaceae</taxon>
        <taxon>Kosakonia</taxon>
    </lineage>
</organism>
<dbReference type="EMBL" id="FMAY01000008">
    <property type="protein sequence ID" value="SCC22010.1"/>
    <property type="molecule type" value="Genomic_DNA"/>
</dbReference>